<feature type="transmembrane region" description="Helical" evidence="1">
    <location>
        <begin position="303"/>
        <end position="319"/>
    </location>
</feature>
<proteinExistence type="predicted"/>
<keyword evidence="1" id="KW-0472">Membrane</keyword>
<dbReference type="AlphaFoldDB" id="A0A1C6R8W6"/>
<dbReference type="SUPFAM" id="SSF103473">
    <property type="entry name" value="MFS general substrate transporter"/>
    <property type="match status" value="1"/>
</dbReference>
<dbReference type="Pfam" id="PF07690">
    <property type="entry name" value="MFS_1"/>
    <property type="match status" value="1"/>
</dbReference>
<feature type="transmembrane region" description="Helical" evidence="1">
    <location>
        <begin position="44"/>
        <end position="67"/>
    </location>
</feature>
<dbReference type="STRING" id="145857.GA0070616_0174"/>
<accession>A0A1C6R8W6</accession>
<feature type="transmembrane region" description="Helical" evidence="1">
    <location>
        <begin position="389"/>
        <end position="409"/>
    </location>
</feature>
<protein>
    <submittedName>
        <fullName evidence="2">Major Facilitator Superfamily protein</fullName>
    </submittedName>
</protein>
<evidence type="ECO:0000313" key="3">
    <source>
        <dbReference type="Proteomes" id="UP000199699"/>
    </source>
</evidence>
<organism evidence="2 3">
    <name type="scientific">Micromonospora nigra</name>
    <dbReference type="NCBI Taxonomy" id="145857"/>
    <lineage>
        <taxon>Bacteria</taxon>
        <taxon>Bacillati</taxon>
        <taxon>Actinomycetota</taxon>
        <taxon>Actinomycetes</taxon>
        <taxon>Micromonosporales</taxon>
        <taxon>Micromonosporaceae</taxon>
        <taxon>Micromonospora</taxon>
    </lineage>
</organism>
<feature type="transmembrane region" description="Helical" evidence="1">
    <location>
        <begin position="361"/>
        <end position="383"/>
    </location>
</feature>
<dbReference type="RefSeq" id="WP_091074870.1">
    <property type="nucleotide sequence ID" value="NZ_FMHT01000003.1"/>
</dbReference>
<dbReference type="OrthoDB" id="4229605at2"/>
<dbReference type="InterPro" id="IPR011701">
    <property type="entry name" value="MFS"/>
</dbReference>
<evidence type="ECO:0000256" key="1">
    <source>
        <dbReference type="SAM" id="Phobius"/>
    </source>
</evidence>
<keyword evidence="1" id="KW-1133">Transmembrane helix</keyword>
<feature type="transmembrane region" description="Helical" evidence="1">
    <location>
        <begin position="273"/>
        <end position="291"/>
    </location>
</feature>
<evidence type="ECO:0000313" key="2">
    <source>
        <dbReference type="EMBL" id="SCL13542.1"/>
    </source>
</evidence>
<gene>
    <name evidence="2" type="ORF">GA0070616_0174</name>
</gene>
<name>A0A1C6R8W6_9ACTN</name>
<feature type="transmembrane region" description="Helical" evidence="1">
    <location>
        <begin position="237"/>
        <end position="261"/>
    </location>
</feature>
<dbReference type="Gene3D" id="1.20.1250.20">
    <property type="entry name" value="MFS general substrate transporter like domains"/>
    <property type="match status" value="2"/>
</dbReference>
<feature type="transmembrane region" description="Helical" evidence="1">
    <location>
        <begin position="104"/>
        <end position="132"/>
    </location>
</feature>
<dbReference type="PANTHER" id="PTHR23542">
    <property type="match status" value="1"/>
</dbReference>
<feature type="transmembrane region" description="Helical" evidence="1">
    <location>
        <begin position="79"/>
        <end position="98"/>
    </location>
</feature>
<dbReference type="PANTHER" id="PTHR23542:SF1">
    <property type="entry name" value="MAJOR FACILITATOR SUPERFAMILY (MFS) PROFILE DOMAIN-CONTAINING PROTEIN"/>
    <property type="match status" value="1"/>
</dbReference>
<sequence length="432" mass="42828">MRARYAALWRVPGAPLLLAGGVVARLGQGVTVLAWILLVRETTGSFAAASLVAASVSLATAAAAPVAGRLTDRFGATRVLPAYGATYATAQLLLLAAVLTRQPLLLLCVLAALSGAAFPATSPALRAAWAVLTGEGTGRERVRSTAMAAESTLFELVFVVGPLLLSAAMLVAGPLATLTGSKPGVAGPTAAIVLAAVCAAGGTAMLARGRAMRALRPDGTATPTRGLGPLRSPRMPALLACAAGVAFSFGASPVAVAAFAVEHDGAHAEAVTGALIAVWSLGSAAAGLWYGARTWTTPLTRQLVWLLAGLAVGYAAWALSPNSVVLGVVLLLSGAVIAPAMTVQAGLMARIAPPSMLTEAYTWLTTVNLSLAALGSAVTGAIVDGPAGAAGGFLACAAAAGAAAVLAAWPGVLAPRRSPAAVDQPADALHVP</sequence>
<keyword evidence="3" id="KW-1185">Reference proteome</keyword>
<feature type="transmembrane region" description="Helical" evidence="1">
    <location>
        <begin position="325"/>
        <end position="349"/>
    </location>
</feature>
<dbReference type="Proteomes" id="UP000199699">
    <property type="component" value="Unassembled WGS sequence"/>
</dbReference>
<feature type="transmembrane region" description="Helical" evidence="1">
    <location>
        <begin position="153"/>
        <end position="173"/>
    </location>
</feature>
<dbReference type="GO" id="GO:0022857">
    <property type="term" value="F:transmembrane transporter activity"/>
    <property type="evidence" value="ECO:0007669"/>
    <property type="project" value="InterPro"/>
</dbReference>
<dbReference type="EMBL" id="FMHT01000003">
    <property type="protein sequence ID" value="SCL13542.1"/>
    <property type="molecule type" value="Genomic_DNA"/>
</dbReference>
<keyword evidence="1" id="KW-0812">Transmembrane</keyword>
<reference evidence="2 3" key="1">
    <citation type="submission" date="2016-06" db="EMBL/GenBank/DDBJ databases">
        <authorList>
            <person name="Kjaerup R.B."/>
            <person name="Dalgaard T.S."/>
            <person name="Juul-Madsen H.R."/>
        </authorList>
    </citation>
    <scope>NUCLEOTIDE SEQUENCE [LARGE SCALE GENOMIC DNA]</scope>
    <source>
        <strain evidence="2 3">DSM 43818</strain>
    </source>
</reference>
<dbReference type="InterPro" id="IPR036259">
    <property type="entry name" value="MFS_trans_sf"/>
</dbReference>
<feature type="transmembrane region" description="Helical" evidence="1">
    <location>
        <begin position="12"/>
        <end position="38"/>
    </location>
</feature>
<feature type="transmembrane region" description="Helical" evidence="1">
    <location>
        <begin position="185"/>
        <end position="207"/>
    </location>
</feature>